<reference evidence="19 20" key="1">
    <citation type="submission" date="2014-07" db="EMBL/GenBank/DDBJ databases">
        <title>Draft Genome Sequences of Environmental Pseudomonas syringae strains.</title>
        <authorList>
            <person name="Baltrus D.A."/>
            <person name="Berge O."/>
            <person name="Morris C."/>
        </authorList>
    </citation>
    <scope>NUCLEOTIDE SEQUENCE [LARGE SCALE GENOMIC DNA]</scope>
    <source>
        <strain evidence="19 20">CEB003</strain>
    </source>
</reference>
<dbReference type="InterPro" id="IPR039426">
    <property type="entry name" value="TonB-dep_rcpt-like"/>
</dbReference>
<dbReference type="SMART" id="SM00965">
    <property type="entry name" value="STN"/>
    <property type="match status" value="1"/>
</dbReference>
<sequence>MRFPPLPLPARQRLFRQCFSYSLLMASGVGFALAANSAIAASATQNFNISAGPLDSALSQFASAANVILSFSPEQTANRRSSGLQGNYSVEQGFAVLLQGSRLQIAAQAPGSYILQPVPENGSVVLGPTNVNSFQADDASQGRTLDVGYKAEKSRIGTKTDTPLSETPRSVSVVTGQRMKDQKTQTLTEALGYVPGIFAPPFAAGDNLAGDLFFIRGFNATDYGYGLLRDGLRVQGNRYDTTTEPYGLERVEVFRGPSSILYGENAPGGLVNVVSKRPTAIAQGEVQLSYGSNNRRQLGVDISGPLDDSGNILGRVVMMGRNADTQTDHVPDDRIYIAPSMTLNFDDYNTLTLLTHYQKDHTNMELGLPASGTLLRNPNGKLDKDTMLGVPDWNTFERETWSAGYEFSHSFDDDWQFRQNSRYLQSRITRHETWPGNLNNAGFGSLLNVTAYDRYNKSMVYSLDNQLEGKFNAGGLENTVLFGASFDRTSFSQDWDAGSAGRINIFNPIYTQDPVTSIAVQNTLLEQQMQGLYAQIQSKYDNWIFLLGGRQDWVESDFRNKLAPAGGIHSNDQKFTYQGGVMYQFDNGLTPYVSYSTAFVPVQQISNGGSPLDPITSEQYEVGLKYEPAGWNTTMTASVFDLRKKDDTYFDSTSASYRQVGESRSKGVELEVNSDINRNLNLTASYTYTDARVIKDTAGSLIEGHQITGVPRNQASAWAKYRFLDGYLNGLHVGGGIRYFDSTFAYTASSLYGKLDAGDVTLVDAAIGYQIDKNWSVDLNAKNLFDKEYVSGCNDAGRCYWGDSRTLLGSVSYNW</sequence>
<name>A0A085VDY3_PSESX</name>
<evidence type="ECO:0000313" key="20">
    <source>
        <dbReference type="Proteomes" id="UP000028643"/>
    </source>
</evidence>
<evidence type="ECO:0000256" key="14">
    <source>
        <dbReference type="PROSITE-ProRule" id="PRU01360"/>
    </source>
</evidence>
<evidence type="ECO:0000256" key="6">
    <source>
        <dbReference type="ARBA" id="ARBA00022692"/>
    </source>
</evidence>
<feature type="region of interest" description="Disordered" evidence="16">
    <location>
        <begin position="156"/>
        <end position="179"/>
    </location>
</feature>
<keyword evidence="11 14" id="KW-0472">Membrane</keyword>
<keyword evidence="4 14" id="KW-1134">Transmembrane beta strand</keyword>
<dbReference type="Pfam" id="PF07660">
    <property type="entry name" value="STN"/>
    <property type="match status" value="1"/>
</dbReference>
<keyword evidence="13 14" id="KW-0998">Cell outer membrane</keyword>
<dbReference type="InterPro" id="IPR011662">
    <property type="entry name" value="Secretin/TonB_short_N"/>
</dbReference>
<gene>
    <name evidence="19" type="ORF">IV02_05325</name>
</gene>
<keyword evidence="8" id="KW-0408">Iron</keyword>
<keyword evidence="5" id="KW-0410">Iron transport</keyword>
<evidence type="ECO:0000256" key="2">
    <source>
        <dbReference type="ARBA" id="ARBA00009810"/>
    </source>
</evidence>
<feature type="chain" id="PRO_5001798788" evidence="17">
    <location>
        <begin position="35"/>
        <end position="815"/>
    </location>
</feature>
<evidence type="ECO:0000256" key="7">
    <source>
        <dbReference type="ARBA" id="ARBA00022729"/>
    </source>
</evidence>
<dbReference type="PANTHER" id="PTHR32552:SF68">
    <property type="entry name" value="FERRICHROME OUTER MEMBRANE TRANSPORTER_PHAGE RECEPTOR"/>
    <property type="match status" value="1"/>
</dbReference>
<proteinExistence type="inferred from homology"/>
<evidence type="ECO:0000259" key="18">
    <source>
        <dbReference type="SMART" id="SM00965"/>
    </source>
</evidence>
<evidence type="ECO:0000256" key="3">
    <source>
        <dbReference type="ARBA" id="ARBA00022448"/>
    </source>
</evidence>
<evidence type="ECO:0000313" key="19">
    <source>
        <dbReference type="EMBL" id="KFE53646.1"/>
    </source>
</evidence>
<evidence type="ECO:0000256" key="15">
    <source>
        <dbReference type="RuleBase" id="RU003357"/>
    </source>
</evidence>
<dbReference type="PANTHER" id="PTHR32552">
    <property type="entry name" value="FERRICHROME IRON RECEPTOR-RELATED"/>
    <property type="match status" value="1"/>
</dbReference>
<accession>A0A085VDY3</accession>
<dbReference type="FunFam" id="2.170.130.10:FF:000001">
    <property type="entry name" value="Catecholate siderophore TonB-dependent receptor"/>
    <property type="match status" value="1"/>
</dbReference>
<keyword evidence="10 15" id="KW-0798">TonB box</keyword>
<dbReference type="EMBL" id="JPQT01000074">
    <property type="protein sequence ID" value="KFE53646.1"/>
    <property type="molecule type" value="Genomic_DNA"/>
</dbReference>
<keyword evidence="12 19" id="KW-0675">Receptor</keyword>
<dbReference type="InterPro" id="IPR012910">
    <property type="entry name" value="Plug_dom"/>
</dbReference>
<dbReference type="GO" id="GO:0009279">
    <property type="term" value="C:cell outer membrane"/>
    <property type="evidence" value="ECO:0007669"/>
    <property type="project" value="UniProtKB-SubCell"/>
</dbReference>
<evidence type="ECO:0000256" key="1">
    <source>
        <dbReference type="ARBA" id="ARBA00004571"/>
    </source>
</evidence>
<dbReference type="Gene3D" id="2.40.170.20">
    <property type="entry name" value="TonB-dependent receptor, beta-barrel domain"/>
    <property type="match status" value="1"/>
</dbReference>
<feature type="compositionally biased region" description="Polar residues" evidence="16">
    <location>
        <begin position="157"/>
        <end position="175"/>
    </location>
</feature>
<evidence type="ECO:0000256" key="16">
    <source>
        <dbReference type="SAM" id="MobiDB-lite"/>
    </source>
</evidence>
<dbReference type="Pfam" id="PF07715">
    <property type="entry name" value="Plug"/>
    <property type="match status" value="1"/>
</dbReference>
<comment type="subcellular location">
    <subcellularLocation>
        <location evidence="1 14">Cell outer membrane</location>
        <topology evidence="1 14">Multi-pass membrane protein</topology>
    </subcellularLocation>
</comment>
<keyword evidence="7 17" id="KW-0732">Signal</keyword>
<protein>
    <submittedName>
        <fullName evidence="19">TonB-dependent receptor</fullName>
    </submittedName>
</protein>
<dbReference type="SUPFAM" id="SSF56935">
    <property type="entry name" value="Porins"/>
    <property type="match status" value="1"/>
</dbReference>
<keyword evidence="9" id="KW-0406">Ion transport</keyword>
<dbReference type="NCBIfam" id="TIGR01783">
    <property type="entry name" value="TonB-siderophor"/>
    <property type="match status" value="1"/>
</dbReference>
<dbReference type="Pfam" id="PF00593">
    <property type="entry name" value="TonB_dep_Rec_b-barrel"/>
    <property type="match status" value="1"/>
</dbReference>
<dbReference type="GO" id="GO:0015891">
    <property type="term" value="P:siderophore transport"/>
    <property type="evidence" value="ECO:0007669"/>
    <property type="project" value="InterPro"/>
</dbReference>
<dbReference type="GO" id="GO:0038023">
    <property type="term" value="F:signaling receptor activity"/>
    <property type="evidence" value="ECO:0007669"/>
    <property type="project" value="InterPro"/>
</dbReference>
<dbReference type="InterPro" id="IPR037066">
    <property type="entry name" value="Plug_dom_sf"/>
</dbReference>
<dbReference type="AlphaFoldDB" id="A0A085VDY3"/>
<evidence type="ECO:0000256" key="4">
    <source>
        <dbReference type="ARBA" id="ARBA00022452"/>
    </source>
</evidence>
<feature type="signal peptide" evidence="17">
    <location>
        <begin position="1"/>
        <end position="34"/>
    </location>
</feature>
<organism evidence="19 20">
    <name type="scientific">Pseudomonas syringae</name>
    <dbReference type="NCBI Taxonomy" id="317"/>
    <lineage>
        <taxon>Bacteria</taxon>
        <taxon>Pseudomonadati</taxon>
        <taxon>Pseudomonadota</taxon>
        <taxon>Gammaproteobacteria</taxon>
        <taxon>Pseudomonadales</taxon>
        <taxon>Pseudomonadaceae</taxon>
        <taxon>Pseudomonas</taxon>
    </lineage>
</organism>
<evidence type="ECO:0000256" key="13">
    <source>
        <dbReference type="ARBA" id="ARBA00023237"/>
    </source>
</evidence>
<keyword evidence="6 14" id="KW-0812">Transmembrane</keyword>
<feature type="domain" description="Secretin/TonB short N-terminal" evidence="18">
    <location>
        <begin position="67"/>
        <end position="118"/>
    </location>
</feature>
<dbReference type="Gene3D" id="3.55.50.30">
    <property type="match status" value="1"/>
</dbReference>
<dbReference type="InterPro" id="IPR000531">
    <property type="entry name" value="Beta-barrel_TonB"/>
</dbReference>
<dbReference type="InterPro" id="IPR036942">
    <property type="entry name" value="Beta-barrel_TonB_sf"/>
</dbReference>
<dbReference type="PROSITE" id="PS52016">
    <property type="entry name" value="TONB_DEPENDENT_REC_3"/>
    <property type="match status" value="1"/>
</dbReference>
<dbReference type="Gene3D" id="2.170.130.10">
    <property type="entry name" value="TonB-dependent receptor, plug domain"/>
    <property type="match status" value="1"/>
</dbReference>
<dbReference type="GO" id="GO:0015344">
    <property type="term" value="F:siderophore uptake transmembrane transporter activity"/>
    <property type="evidence" value="ECO:0007669"/>
    <property type="project" value="TreeGrafter"/>
</dbReference>
<dbReference type="InterPro" id="IPR010105">
    <property type="entry name" value="TonB_sidphr_rcpt"/>
</dbReference>
<evidence type="ECO:0000256" key="9">
    <source>
        <dbReference type="ARBA" id="ARBA00023065"/>
    </source>
</evidence>
<evidence type="ECO:0000256" key="8">
    <source>
        <dbReference type="ARBA" id="ARBA00023004"/>
    </source>
</evidence>
<dbReference type="CDD" id="cd01347">
    <property type="entry name" value="ligand_gated_channel"/>
    <property type="match status" value="1"/>
</dbReference>
<keyword evidence="3 14" id="KW-0813">Transport</keyword>
<dbReference type="PATRIC" id="fig|317.174.peg.1084"/>
<evidence type="ECO:0000256" key="12">
    <source>
        <dbReference type="ARBA" id="ARBA00023170"/>
    </source>
</evidence>
<comment type="similarity">
    <text evidence="2 14 15">Belongs to the TonB-dependent receptor family.</text>
</comment>
<dbReference type="Proteomes" id="UP000028643">
    <property type="component" value="Unassembled WGS sequence"/>
</dbReference>
<comment type="caution">
    <text evidence="19">The sequence shown here is derived from an EMBL/GenBank/DDBJ whole genome shotgun (WGS) entry which is preliminary data.</text>
</comment>
<evidence type="ECO:0000256" key="17">
    <source>
        <dbReference type="SAM" id="SignalP"/>
    </source>
</evidence>
<evidence type="ECO:0000256" key="10">
    <source>
        <dbReference type="ARBA" id="ARBA00023077"/>
    </source>
</evidence>
<evidence type="ECO:0000256" key="11">
    <source>
        <dbReference type="ARBA" id="ARBA00023136"/>
    </source>
</evidence>
<evidence type="ECO:0000256" key="5">
    <source>
        <dbReference type="ARBA" id="ARBA00022496"/>
    </source>
</evidence>